<reference evidence="2" key="1">
    <citation type="journal article" date="2011" name="PLoS Genet.">
        <title>Genomic analysis of the necrotrophic fungal pathogens Sclerotinia sclerotiorum and Botrytis cinerea.</title>
        <authorList>
            <person name="Amselem J."/>
            <person name="Cuomo C.A."/>
            <person name="van Kan J.A."/>
            <person name="Viaud M."/>
            <person name="Benito E.P."/>
            <person name="Couloux A."/>
            <person name="Coutinho P.M."/>
            <person name="de Vries R.P."/>
            <person name="Dyer P.S."/>
            <person name="Fillinger S."/>
            <person name="Fournier E."/>
            <person name="Gout L."/>
            <person name="Hahn M."/>
            <person name="Kohn L."/>
            <person name="Lapalu N."/>
            <person name="Plummer K.M."/>
            <person name="Pradier J.M."/>
            <person name="Quevillon E."/>
            <person name="Sharon A."/>
            <person name="Simon A."/>
            <person name="ten Have A."/>
            <person name="Tudzynski B."/>
            <person name="Tudzynski P."/>
            <person name="Wincker P."/>
            <person name="Andrew M."/>
            <person name="Anthouard V."/>
            <person name="Beever R.E."/>
            <person name="Beffa R."/>
            <person name="Benoit I."/>
            <person name="Bouzid O."/>
            <person name="Brault B."/>
            <person name="Chen Z."/>
            <person name="Choquer M."/>
            <person name="Collemare J."/>
            <person name="Cotton P."/>
            <person name="Danchin E.G."/>
            <person name="Da Silva C."/>
            <person name="Gautier A."/>
            <person name="Giraud C."/>
            <person name="Giraud T."/>
            <person name="Gonzalez C."/>
            <person name="Grossetete S."/>
            <person name="Guldener U."/>
            <person name="Henrissat B."/>
            <person name="Howlett B.J."/>
            <person name="Kodira C."/>
            <person name="Kretschmer M."/>
            <person name="Lappartient A."/>
            <person name="Leroch M."/>
            <person name="Levis C."/>
            <person name="Mauceli E."/>
            <person name="Neuveglise C."/>
            <person name="Oeser B."/>
            <person name="Pearson M."/>
            <person name="Poulain J."/>
            <person name="Poussereau N."/>
            <person name="Quesneville H."/>
            <person name="Rascle C."/>
            <person name="Schumacher J."/>
            <person name="Segurens B."/>
            <person name="Sexton A."/>
            <person name="Silva E."/>
            <person name="Sirven C."/>
            <person name="Soanes D.M."/>
            <person name="Talbot N.J."/>
            <person name="Templeton M."/>
            <person name="Yandava C."/>
            <person name="Yarden O."/>
            <person name="Zeng Q."/>
            <person name="Rollins J.A."/>
            <person name="Lebrun M.H."/>
            <person name="Dickman M."/>
        </authorList>
    </citation>
    <scope>NUCLEOTIDE SEQUENCE [LARGE SCALE GENOMIC DNA]</scope>
    <source>
        <strain evidence="2">T4</strain>
    </source>
</reference>
<gene>
    <name evidence="1" type="ORF">BofuT4_uP031670.1</name>
</gene>
<protein>
    <submittedName>
        <fullName evidence="1">Uncharacterized protein</fullName>
    </submittedName>
</protein>
<proteinExistence type="predicted"/>
<evidence type="ECO:0000313" key="1">
    <source>
        <dbReference type="EMBL" id="CCD49291.1"/>
    </source>
</evidence>
<dbReference type="HOGENOM" id="CLU_3384671_0_0_1"/>
<name>G2Y9L5_BOTF4</name>
<evidence type="ECO:0000313" key="2">
    <source>
        <dbReference type="Proteomes" id="UP000008177"/>
    </source>
</evidence>
<dbReference type="Proteomes" id="UP000008177">
    <property type="component" value="Unplaced contigs"/>
</dbReference>
<sequence length="33" mass="3698">MCWKVGLNHLVFKVPSPALDFLTVPMKISIVVN</sequence>
<dbReference type="EMBL" id="FQ790300">
    <property type="protein sequence ID" value="CCD49291.1"/>
    <property type="molecule type" value="Genomic_DNA"/>
</dbReference>
<accession>G2Y9L5</accession>
<dbReference type="AlphaFoldDB" id="G2Y9L5"/>
<organism evidence="1 2">
    <name type="scientific">Botryotinia fuckeliana (strain T4)</name>
    <name type="common">Noble rot fungus</name>
    <name type="synonym">Botrytis cinerea</name>
    <dbReference type="NCBI Taxonomy" id="999810"/>
    <lineage>
        <taxon>Eukaryota</taxon>
        <taxon>Fungi</taxon>
        <taxon>Dikarya</taxon>
        <taxon>Ascomycota</taxon>
        <taxon>Pezizomycotina</taxon>
        <taxon>Leotiomycetes</taxon>
        <taxon>Helotiales</taxon>
        <taxon>Sclerotiniaceae</taxon>
        <taxon>Botrytis</taxon>
    </lineage>
</organism>
<dbReference type="InParanoid" id="G2Y9L5"/>